<evidence type="ECO:0000259" key="8">
    <source>
        <dbReference type="PROSITE" id="PS52019"/>
    </source>
</evidence>
<dbReference type="SMART" id="SM00827">
    <property type="entry name" value="PKS_AT"/>
    <property type="match status" value="1"/>
</dbReference>
<evidence type="ECO:0000313" key="9">
    <source>
        <dbReference type="EMBL" id="RYO93719.1"/>
    </source>
</evidence>
<dbReference type="InterPro" id="IPR018201">
    <property type="entry name" value="Ketoacyl_synth_AS"/>
</dbReference>
<dbReference type="PROSITE" id="PS52004">
    <property type="entry name" value="KS3_2"/>
    <property type="match status" value="1"/>
</dbReference>
<comment type="caution">
    <text evidence="4">Lacks conserved residue(s) required for the propagation of feature annotation.</text>
</comment>
<dbReference type="SUPFAM" id="SSF55048">
    <property type="entry name" value="Probable ACP-binding domain of malonyl-CoA ACP transacylase"/>
    <property type="match status" value="1"/>
</dbReference>
<feature type="domain" description="Carrier" evidence="6">
    <location>
        <begin position="1373"/>
        <end position="1448"/>
    </location>
</feature>
<dbReference type="InterPro" id="IPR001227">
    <property type="entry name" value="Ac_transferase_dom_sf"/>
</dbReference>
<dbReference type="PANTHER" id="PTHR43775:SF37">
    <property type="entry name" value="SI:DKEY-61P9.11"/>
    <property type="match status" value="1"/>
</dbReference>
<feature type="region of interest" description="C-terminal hotdog fold" evidence="4">
    <location>
        <begin position="1068"/>
        <end position="1216"/>
    </location>
</feature>
<name>A0ABY0HJ61_9PEZI</name>
<dbReference type="Pfam" id="PF00550">
    <property type="entry name" value="PP-binding"/>
    <property type="match status" value="2"/>
</dbReference>
<dbReference type="Gene3D" id="3.10.129.110">
    <property type="entry name" value="Polyketide synthase dehydratase"/>
    <property type="match status" value="1"/>
</dbReference>
<dbReference type="Gene3D" id="3.40.366.10">
    <property type="entry name" value="Malonyl-Coenzyme A Acyl Carrier Protein, domain 2"/>
    <property type="match status" value="2"/>
</dbReference>
<organism evidence="9 10">
    <name type="scientific">Monosporascus cannonballus</name>
    <dbReference type="NCBI Taxonomy" id="155416"/>
    <lineage>
        <taxon>Eukaryota</taxon>
        <taxon>Fungi</taxon>
        <taxon>Dikarya</taxon>
        <taxon>Ascomycota</taxon>
        <taxon>Pezizomycotina</taxon>
        <taxon>Sordariomycetes</taxon>
        <taxon>Xylariomycetidae</taxon>
        <taxon>Xylariales</taxon>
        <taxon>Xylariales incertae sedis</taxon>
        <taxon>Monosporascus</taxon>
    </lineage>
</organism>
<evidence type="ECO:0000256" key="3">
    <source>
        <dbReference type="ARBA" id="ARBA00022679"/>
    </source>
</evidence>
<dbReference type="InterPro" id="IPR020806">
    <property type="entry name" value="PKS_PP-bd"/>
</dbReference>
<dbReference type="InterPro" id="IPR050091">
    <property type="entry name" value="PKS_NRPS_Biosynth_Enz"/>
</dbReference>
<reference evidence="9 10" key="1">
    <citation type="submission" date="2018-06" db="EMBL/GenBank/DDBJ databases">
        <title>Complete Genomes of Monosporascus.</title>
        <authorList>
            <person name="Robinson A.J."/>
            <person name="Natvig D.O."/>
        </authorList>
    </citation>
    <scope>NUCLEOTIDE SEQUENCE [LARGE SCALE GENOMIC DNA]</scope>
    <source>
        <strain evidence="9 10">CBS 609.92</strain>
    </source>
</reference>
<dbReference type="Pfam" id="PF16073">
    <property type="entry name" value="SAT"/>
    <property type="match status" value="1"/>
</dbReference>
<dbReference type="PANTHER" id="PTHR43775">
    <property type="entry name" value="FATTY ACID SYNTHASE"/>
    <property type="match status" value="1"/>
</dbReference>
<dbReference type="InterPro" id="IPR016039">
    <property type="entry name" value="Thiolase-like"/>
</dbReference>
<comment type="caution">
    <text evidence="9">The sequence shown here is derived from an EMBL/GenBank/DDBJ whole genome shotgun (WGS) entry which is preliminary data.</text>
</comment>
<evidence type="ECO:0000259" key="6">
    <source>
        <dbReference type="PROSITE" id="PS50075"/>
    </source>
</evidence>
<dbReference type="SUPFAM" id="SSF53474">
    <property type="entry name" value="alpha/beta-Hydrolases"/>
    <property type="match status" value="1"/>
</dbReference>
<dbReference type="Pfam" id="PF22621">
    <property type="entry name" value="CurL-like_PKS_C"/>
    <property type="match status" value="1"/>
</dbReference>
<feature type="domain" description="PKS/mFAS DH" evidence="8">
    <location>
        <begin position="898"/>
        <end position="1216"/>
    </location>
</feature>
<dbReference type="Gene3D" id="3.30.70.3290">
    <property type="match status" value="1"/>
</dbReference>
<dbReference type="Gene3D" id="3.30.70.250">
    <property type="entry name" value="Malonyl-CoA ACP transacylase, ACP-binding"/>
    <property type="match status" value="1"/>
</dbReference>
<dbReference type="InterPro" id="IPR014043">
    <property type="entry name" value="Acyl_transferase_dom"/>
</dbReference>
<keyword evidence="1" id="KW-0596">Phosphopantetheine</keyword>
<keyword evidence="3" id="KW-0808">Transferase</keyword>
<dbReference type="InterPro" id="IPR014031">
    <property type="entry name" value="Ketoacyl_synth_C"/>
</dbReference>
<keyword evidence="2" id="KW-0597">Phosphoprotein</keyword>
<proteinExistence type="predicted"/>
<dbReference type="InterPro" id="IPR049900">
    <property type="entry name" value="PKS_mFAS_DH"/>
</dbReference>
<dbReference type="SMART" id="SM00823">
    <property type="entry name" value="PKS_PP"/>
    <property type="match status" value="2"/>
</dbReference>
<evidence type="ECO:0000256" key="1">
    <source>
        <dbReference type="ARBA" id="ARBA00022450"/>
    </source>
</evidence>
<dbReference type="InterPro" id="IPR006162">
    <property type="entry name" value="Ppantetheine_attach_site"/>
</dbReference>
<evidence type="ECO:0000313" key="10">
    <source>
        <dbReference type="Proteomes" id="UP000294003"/>
    </source>
</evidence>
<dbReference type="InterPro" id="IPR036736">
    <property type="entry name" value="ACP-like_sf"/>
</dbReference>
<sequence>MKPTATRDVLVFSAQGSTHHLSDHAKIDRLNEHLGEEKQTFDLILGRCRDALYAELESSDADEKSILGDGFQDAFQEPKNLLLPPQSFQSHPILETITLYLHQILELMVYASCRSGSHIIVETSGICTGVLPAIIASSFSTYTSDQFLDAVVESFRLAFWVGLRASLCSIFVDRVDWRGAESLLGAPSDIVVHHNIAIVGNILEFAAEVAADSIAIVGISANYASGKGAAKFWEALEQGKSAVSEIPKSRFDLSNYYSTDSTKAGPRKFGVKYGNFLQDPYEFDPAYFNVSPREAKSMDPQQRLLLQASLDALEDAGYVPDSTPSFQRDTFGVYVGVATGDYVDNLRDEIDVYYSPGTLRAFLAGRISYAHQFHGPSMVFDTACSSSLVAIHNACVAISSGQCTAALAGGVNTITSPDMYLGLARAHFLSSTGQCKPFDAAADGYCRGEGCGLIVLKKLSQAIEEGDHIYGVIRGTSLNQCGTAKSITHPDAGTQSALFKQVLRSSKTSPESISVIEAHGTGTQAGDYAETSSLKAVFGPRPPSSPLYLGSVKGNIGHAEAASGVAGLTKLLLMMENGKIPPQASHKQINPRLAENLSCGLVIPTEALKWESMSSRAPRRALLNNFGAAGSNAVLVLEEYHVGHRRVRNKMKLLDSTRSRHILNLSAKSEQSLEKLRGNYIDYLERNGGIAPLDLCYTANARKFDYVSHRLSVTGKDTMELLDQLRRTTIFKKKTPNSDRKSTVFVFPGQGSAYRGMGAELLTTAPIFRDCVRECDNILAQNGFPVVTPFISNSAASNTDEDSEDGVIVAQCACFVIEYALARLWMHWGIRPDIVMGHSIGEYAAFVIAESLSVRDALTLVATRAKLMATKCKPGMSGMVSCRAPVSEISELLSATASDLRGLSIACYNSPEDVVVAGATERLEKFIEHSESMFRRGVSGVPYQFLPTLRAPQEPWVTLTSSLQSLWLSDHKVNWRGVMKVLEDLKFDKPLIWSESLRDDATFDIRTELDSQGLEGCAVTTSSRKHQVHFSGRLTQKPSNILSENMMRHQAFVKRQLLPFTQNSTASPLETLSSRTIYEVIFPRVVDYAEPFLTLKKLTISPSGLEGYGTFQLSQSALEGRFICPPAFVDTLLHAAGFMANTSVTPDIACICAHVERVVLPCGLSEIYEQEMKVYCSLIDVGHSVVADVYAMDIKGEVISFVEGIFFKKLQLKSFKAHLGRVAKPSATPPIRTTPPSPPLLATKEQRTVAINKERLTKPSGNVEAAVNAILRELCGIDGDHATGTLVEMGIDSLLIIELAHSIQSRFPNAEVSKSDLENCSTIEELVSTVHQGLKQGSPNEFALPGLTEDNSPISTSPGTVTPPRVPLPTNTKDTTPELDALFLETCGLNLTDDEKGHPLTSLGVDSLLSIELAQELRGRFGLSIEEDHESISRLTFRQLEELYKKKLPSSIRSPSRQGRQQKPPDNIQATEKLTKEPFPQPLQYQVNGAPRTKLCLFHDGSGMCSMYGRLRNINRTVHGIFSPDATSPSPAVKRMEDLAAFYIKSGNLGAEQEIILGGWSFGGVLAFEVSRQLRKLGTTVKGVILIDSPYPIDHQALPPEVISHVVKKPSKGRELLSGAAKQARDTIEAQFQRHARMLEEYNPDRNVEDVPCVMLRCTHALDTETLCGVSYPWLSDDTFRDQCVRDWEQLIEKRIPVMDVDCNHFEVFDEKHLQDVSEKLGIACDMLESARRLG</sequence>
<dbReference type="InterPro" id="IPR042104">
    <property type="entry name" value="PKS_dehydratase_sf"/>
</dbReference>
<feature type="domain" description="Ketosynthase family 3 (KS3)" evidence="7">
    <location>
        <begin position="211"/>
        <end position="639"/>
    </location>
</feature>
<dbReference type="InterPro" id="IPR016036">
    <property type="entry name" value="Malonyl_transacylase_ACP-bd"/>
</dbReference>
<dbReference type="SMART" id="SM00825">
    <property type="entry name" value="PKS_KS"/>
    <property type="match status" value="1"/>
</dbReference>
<dbReference type="SUPFAM" id="SSF47336">
    <property type="entry name" value="ACP-like"/>
    <property type="match status" value="2"/>
</dbReference>
<dbReference type="InterPro" id="IPR016035">
    <property type="entry name" value="Acyl_Trfase/lysoPLipase"/>
</dbReference>
<evidence type="ECO:0008006" key="11">
    <source>
        <dbReference type="Google" id="ProtNLM"/>
    </source>
</evidence>
<accession>A0ABY0HJ61</accession>
<dbReference type="InterPro" id="IPR029058">
    <property type="entry name" value="AB_hydrolase_fold"/>
</dbReference>
<dbReference type="SUPFAM" id="SSF53901">
    <property type="entry name" value="Thiolase-like"/>
    <property type="match status" value="1"/>
</dbReference>
<dbReference type="Pfam" id="PF00698">
    <property type="entry name" value="Acyl_transf_1"/>
    <property type="match status" value="1"/>
</dbReference>
<evidence type="ECO:0000256" key="5">
    <source>
        <dbReference type="SAM" id="MobiDB-lite"/>
    </source>
</evidence>
<feature type="compositionally biased region" description="Polar residues" evidence="5">
    <location>
        <begin position="1349"/>
        <end position="1360"/>
    </location>
</feature>
<evidence type="ECO:0000256" key="2">
    <source>
        <dbReference type="ARBA" id="ARBA00022553"/>
    </source>
</evidence>
<protein>
    <recommendedName>
        <fullName evidence="11">Carrier domain-containing protein</fullName>
    </recommendedName>
</protein>
<dbReference type="InterPro" id="IPR032088">
    <property type="entry name" value="SAT"/>
</dbReference>
<dbReference type="Proteomes" id="UP000294003">
    <property type="component" value="Unassembled WGS sequence"/>
</dbReference>
<feature type="region of interest" description="N-terminal hotdog fold" evidence="4">
    <location>
        <begin position="898"/>
        <end position="1041"/>
    </location>
</feature>
<dbReference type="InterPro" id="IPR009081">
    <property type="entry name" value="PP-bd_ACP"/>
</dbReference>
<dbReference type="CDD" id="cd00833">
    <property type="entry name" value="PKS"/>
    <property type="match status" value="1"/>
</dbReference>
<dbReference type="Pfam" id="PF00109">
    <property type="entry name" value="ketoacyl-synt"/>
    <property type="match status" value="1"/>
</dbReference>
<dbReference type="Pfam" id="PF00975">
    <property type="entry name" value="Thioesterase"/>
    <property type="match status" value="1"/>
</dbReference>
<dbReference type="InterPro" id="IPR014030">
    <property type="entry name" value="Ketoacyl_synth_N"/>
</dbReference>
<feature type="region of interest" description="Disordered" evidence="5">
    <location>
        <begin position="1346"/>
        <end position="1374"/>
    </location>
</feature>
<dbReference type="InterPro" id="IPR020841">
    <property type="entry name" value="PKS_Beta-ketoAc_synthase_dom"/>
</dbReference>
<gene>
    <name evidence="9" type="ORF">DL762_000924</name>
</gene>
<dbReference type="PROSITE" id="PS50075">
    <property type="entry name" value="CARRIER"/>
    <property type="match status" value="2"/>
</dbReference>
<dbReference type="Pfam" id="PF02801">
    <property type="entry name" value="Ketoacyl-synt_C"/>
    <property type="match status" value="1"/>
</dbReference>
<dbReference type="Gene3D" id="3.40.47.10">
    <property type="match status" value="1"/>
</dbReference>
<feature type="domain" description="Carrier" evidence="6">
    <location>
        <begin position="1258"/>
        <end position="1334"/>
    </location>
</feature>
<dbReference type="Gene3D" id="1.10.1200.10">
    <property type="entry name" value="ACP-like"/>
    <property type="match status" value="2"/>
</dbReference>
<dbReference type="Gene3D" id="3.40.50.1820">
    <property type="entry name" value="alpha/beta hydrolase"/>
    <property type="match status" value="1"/>
</dbReference>
<evidence type="ECO:0000256" key="4">
    <source>
        <dbReference type="PROSITE-ProRule" id="PRU01363"/>
    </source>
</evidence>
<dbReference type="PROSITE" id="PS52019">
    <property type="entry name" value="PKS_MFAS_DH"/>
    <property type="match status" value="1"/>
</dbReference>
<dbReference type="InterPro" id="IPR001031">
    <property type="entry name" value="Thioesterase"/>
</dbReference>
<keyword evidence="10" id="KW-1185">Reference proteome</keyword>
<dbReference type="PROSITE" id="PS00606">
    <property type="entry name" value="KS3_1"/>
    <property type="match status" value="1"/>
</dbReference>
<dbReference type="PROSITE" id="PS00012">
    <property type="entry name" value="PHOSPHOPANTETHEINE"/>
    <property type="match status" value="2"/>
</dbReference>
<evidence type="ECO:0000259" key="7">
    <source>
        <dbReference type="PROSITE" id="PS52004"/>
    </source>
</evidence>
<dbReference type="EMBL" id="QJNS01000016">
    <property type="protein sequence ID" value="RYO93719.1"/>
    <property type="molecule type" value="Genomic_DNA"/>
</dbReference>
<dbReference type="SUPFAM" id="SSF52151">
    <property type="entry name" value="FabD/lysophospholipase-like"/>
    <property type="match status" value="1"/>
</dbReference>